<keyword evidence="2" id="KW-1185">Reference proteome</keyword>
<dbReference type="EMBL" id="JASZZN010000033">
    <property type="protein sequence ID" value="MDM4019191.1"/>
    <property type="molecule type" value="Genomic_DNA"/>
</dbReference>
<reference evidence="1 2" key="1">
    <citation type="submission" date="2023-06" db="EMBL/GenBank/DDBJ databases">
        <title>Roseiconus lacunae JC819 isolated from Gulf of Mannar region, Tamil Nadu.</title>
        <authorList>
            <person name="Pk S."/>
            <person name="Ch S."/>
            <person name="Ch V.R."/>
        </authorList>
    </citation>
    <scope>NUCLEOTIDE SEQUENCE [LARGE SCALE GENOMIC DNA]</scope>
    <source>
        <strain evidence="1 2">JC819</strain>
    </source>
</reference>
<accession>A0ABT7PRT3</accession>
<name>A0ABT7PRT3_9BACT</name>
<sequence length="412" mass="46256">MLLIQNPTDLDFVPSPSMHSWRAMIAATLVCLSCGVSAEDASQTSIADDGSTTANAPELWLGHYNPERLGNPTERWPAASKAIDGIEFYINMIAYKVPRENLTAFCQSLRIHKIQVGVSGGYFDWESIPEVFTGQSTQTPIQEKVRLNVTSGVGELTARVEMKKLLNLIDAAGGIDLIALDGPIRRLLYPGADNGRTTPKGEAVGLKDTSQAVEEIIRYMQVWQESHPQIRFVALTNFPNWGWRGDIAYWASGPEGAYWGDYKPAVELLIQRCQQAGVRLEGLRVDHPYEFTTGEFELAGTKWPTPIRDPKTVDWMARIRELEQITRKAGLRFELIVNSEYGGATSNEAFAKRSLEYLHRYHERGGRPDRYVLEGWYQYPNRVAPDTEMHTLSHTALEFDRQINALSLPAAQ</sequence>
<comment type="caution">
    <text evidence="1">The sequence shown here is derived from an EMBL/GenBank/DDBJ whole genome shotgun (WGS) entry which is preliminary data.</text>
</comment>
<organism evidence="1 2">
    <name type="scientific">Roseiconus lacunae</name>
    <dbReference type="NCBI Taxonomy" id="2605694"/>
    <lineage>
        <taxon>Bacteria</taxon>
        <taxon>Pseudomonadati</taxon>
        <taxon>Planctomycetota</taxon>
        <taxon>Planctomycetia</taxon>
        <taxon>Pirellulales</taxon>
        <taxon>Pirellulaceae</taxon>
        <taxon>Roseiconus</taxon>
    </lineage>
</organism>
<evidence type="ECO:0000313" key="1">
    <source>
        <dbReference type="EMBL" id="MDM4019191.1"/>
    </source>
</evidence>
<evidence type="ECO:0000313" key="2">
    <source>
        <dbReference type="Proteomes" id="UP001239462"/>
    </source>
</evidence>
<protein>
    <submittedName>
        <fullName evidence="1">Uncharacterized protein</fullName>
    </submittedName>
</protein>
<dbReference type="RefSeq" id="WP_289167262.1">
    <property type="nucleotide sequence ID" value="NZ_JASZZN010000033.1"/>
</dbReference>
<dbReference type="Proteomes" id="UP001239462">
    <property type="component" value="Unassembled WGS sequence"/>
</dbReference>
<proteinExistence type="predicted"/>
<gene>
    <name evidence="1" type="ORF">QTN89_27295</name>
</gene>